<feature type="domain" description="Phage tail collar" evidence="2">
    <location>
        <begin position="38"/>
        <end position="91"/>
    </location>
</feature>
<dbReference type="EMBL" id="HG794546">
    <property type="protein sequence ID" value="CDL00459.1"/>
    <property type="molecule type" value="Genomic_DNA"/>
</dbReference>
<evidence type="ECO:0000313" key="3">
    <source>
        <dbReference type="EMBL" id="CDL00459.1"/>
    </source>
</evidence>
<dbReference type="Proteomes" id="UP000018922">
    <property type="component" value="Chromosome I"/>
</dbReference>
<evidence type="ECO:0000256" key="1">
    <source>
        <dbReference type="SAM" id="SignalP"/>
    </source>
</evidence>
<feature type="signal peptide" evidence="1">
    <location>
        <begin position="1"/>
        <end position="29"/>
    </location>
</feature>
<dbReference type="eggNOG" id="COG4675">
    <property type="taxonomic scope" value="Bacteria"/>
</dbReference>
<keyword evidence="1" id="KW-0732">Signal</keyword>
<gene>
    <name evidence="3" type="ordered locus">MGMSRv2__3244</name>
</gene>
<dbReference type="Gene3D" id="3.90.1340.10">
    <property type="entry name" value="Phage tail collar domain"/>
    <property type="match status" value="1"/>
</dbReference>
<sequence length="236" mass="23156">MKTTFLLSHAAAGLILAAGLTLGSDDALACNGSSPYLGEVCPVAFNWCPVGTLPADGRTLTVNENEALFTLLGTTFGGNGTTTFGLPNLNNASVVGSNPAASPSGLGVASGQNSVALTTANLPAHTHAATLSVNLATTPALAAKQARGNDTLPQAGDALATAITQVGPSVNPVSSYIPAASAGSTVGLGGAVTGFSGTGQVTVANSGIPVSINTIPPQLALTYCIATTGIFPQRPN</sequence>
<dbReference type="InterPro" id="IPR011083">
    <property type="entry name" value="Phage_tail_collar_dom"/>
</dbReference>
<organism evidence="3 4">
    <name type="scientific">Magnetospirillum gryphiswaldense (strain DSM 6361 / JCM 21280 / NBRC 15271 / MSR-1)</name>
    <dbReference type="NCBI Taxonomy" id="431944"/>
    <lineage>
        <taxon>Bacteria</taxon>
        <taxon>Pseudomonadati</taxon>
        <taxon>Pseudomonadota</taxon>
        <taxon>Alphaproteobacteria</taxon>
        <taxon>Rhodospirillales</taxon>
        <taxon>Rhodospirillaceae</taxon>
        <taxon>Magnetospirillum</taxon>
    </lineage>
</organism>
<keyword evidence="4" id="KW-1185">Reference proteome</keyword>
<accession>V6F4S7</accession>
<evidence type="ECO:0000313" key="4">
    <source>
        <dbReference type="Proteomes" id="UP000018922"/>
    </source>
</evidence>
<evidence type="ECO:0000259" key="2">
    <source>
        <dbReference type="Pfam" id="PF07484"/>
    </source>
</evidence>
<dbReference type="Pfam" id="PF07484">
    <property type="entry name" value="Collar"/>
    <property type="match status" value="1"/>
</dbReference>
<proteinExistence type="predicted"/>
<dbReference type="SUPFAM" id="SSF88874">
    <property type="entry name" value="Receptor-binding domain of short tail fibre protein gp12"/>
    <property type="match status" value="1"/>
</dbReference>
<dbReference type="STRING" id="1430440.MGMSRv2__3244"/>
<feature type="chain" id="PRO_5004745399" description="Phage tail collar domain-containing protein" evidence="1">
    <location>
        <begin position="30"/>
        <end position="236"/>
    </location>
</feature>
<dbReference type="HOGENOM" id="CLU_087872_1_0_5"/>
<dbReference type="AlphaFoldDB" id="V6F4S7"/>
<dbReference type="InterPro" id="IPR037053">
    <property type="entry name" value="Phage_tail_collar_dom_sf"/>
</dbReference>
<dbReference type="KEGG" id="mgy:MGMSRv2__3244"/>
<name>V6F4S7_MAGGM</name>
<reference evidence="3 4" key="1">
    <citation type="journal article" date="2014" name="Genome Announc.">
        <title>Complete genome sequence of Magnetospirillum gryphiswaldense MSR-1.</title>
        <authorList>
            <person name="Wang X."/>
            <person name="Wang Q."/>
            <person name="Zhang W."/>
            <person name="Wang Y."/>
            <person name="Li L."/>
            <person name="Wen T."/>
            <person name="Zhang T."/>
            <person name="Zhang Y."/>
            <person name="Xu J."/>
            <person name="Hu J."/>
            <person name="Li S."/>
            <person name="Liu L."/>
            <person name="Liu J."/>
            <person name="Jiang W."/>
            <person name="Tian J."/>
            <person name="Li Y."/>
            <person name="Schuler D."/>
            <person name="Wang L."/>
            <person name="Li J."/>
        </authorList>
    </citation>
    <scope>NUCLEOTIDE SEQUENCE [LARGE SCALE GENOMIC DNA]</scope>
    <source>
        <strain evidence="4">DSM 6361 / JCM 21280 / NBRC 15271 / MSR-1</strain>
    </source>
</reference>
<protein>
    <recommendedName>
        <fullName evidence="2">Phage tail collar domain-containing protein</fullName>
    </recommendedName>
</protein>